<dbReference type="GO" id="GO:0007165">
    <property type="term" value="P:signal transduction"/>
    <property type="evidence" value="ECO:0007669"/>
    <property type="project" value="TreeGrafter"/>
</dbReference>
<keyword evidence="3 8" id="KW-0418">Kinase</keyword>
<feature type="binding site" evidence="5">
    <location>
        <position position="32"/>
    </location>
    <ligand>
        <name>ATP</name>
        <dbReference type="ChEBI" id="CHEBI:30616"/>
    </ligand>
</feature>
<keyword evidence="2 5" id="KW-0547">Nucleotide-binding</keyword>
<dbReference type="PROSITE" id="PS50011">
    <property type="entry name" value="PROTEIN_KINASE_DOM"/>
    <property type="match status" value="1"/>
</dbReference>
<dbReference type="InterPro" id="IPR052751">
    <property type="entry name" value="Plant_MAPKKK"/>
</dbReference>
<dbReference type="Gene3D" id="3.30.200.20">
    <property type="entry name" value="Phosphorylase Kinase, domain 1"/>
    <property type="match status" value="1"/>
</dbReference>
<evidence type="ECO:0000313" key="9">
    <source>
        <dbReference type="Proteomes" id="UP001293254"/>
    </source>
</evidence>
<dbReference type="CDD" id="cd06606">
    <property type="entry name" value="STKc_MAPKKK"/>
    <property type="match status" value="1"/>
</dbReference>
<dbReference type="InterPro" id="IPR011009">
    <property type="entry name" value="Kinase-like_dom_sf"/>
</dbReference>
<comment type="similarity">
    <text evidence="6">Belongs to the protein kinase superfamily.</text>
</comment>
<dbReference type="GO" id="GO:0005524">
    <property type="term" value="F:ATP binding"/>
    <property type="evidence" value="ECO:0007669"/>
    <property type="project" value="UniProtKB-UniRule"/>
</dbReference>
<protein>
    <submittedName>
        <fullName evidence="8">Mitogen-activated protein kinase kinase kinase</fullName>
    </submittedName>
</protein>
<evidence type="ECO:0000259" key="7">
    <source>
        <dbReference type="PROSITE" id="PS50011"/>
    </source>
</evidence>
<dbReference type="AlphaFoldDB" id="A0AAE1YX33"/>
<organism evidence="8 9">
    <name type="scientific">Sesamum alatum</name>
    <dbReference type="NCBI Taxonomy" id="300844"/>
    <lineage>
        <taxon>Eukaryota</taxon>
        <taxon>Viridiplantae</taxon>
        <taxon>Streptophyta</taxon>
        <taxon>Embryophyta</taxon>
        <taxon>Tracheophyta</taxon>
        <taxon>Spermatophyta</taxon>
        <taxon>Magnoliopsida</taxon>
        <taxon>eudicotyledons</taxon>
        <taxon>Gunneridae</taxon>
        <taxon>Pentapetalae</taxon>
        <taxon>asterids</taxon>
        <taxon>lamiids</taxon>
        <taxon>Lamiales</taxon>
        <taxon>Pedaliaceae</taxon>
        <taxon>Sesamum</taxon>
    </lineage>
</organism>
<dbReference type="InterPro" id="IPR008271">
    <property type="entry name" value="Ser/Thr_kinase_AS"/>
</dbReference>
<evidence type="ECO:0000256" key="5">
    <source>
        <dbReference type="PROSITE-ProRule" id="PRU10141"/>
    </source>
</evidence>
<keyword evidence="1" id="KW-0808">Transferase</keyword>
<evidence type="ECO:0000256" key="3">
    <source>
        <dbReference type="ARBA" id="ARBA00022777"/>
    </source>
</evidence>
<reference evidence="8" key="1">
    <citation type="submission" date="2020-06" db="EMBL/GenBank/DDBJ databases">
        <authorList>
            <person name="Li T."/>
            <person name="Hu X."/>
            <person name="Zhang T."/>
            <person name="Song X."/>
            <person name="Zhang H."/>
            <person name="Dai N."/>
            <person name="Sheng W."/>
            <person name="Hou X."/>
            <person name="Wei L."/>
        </authorList>
    </citation>
    <scope>NUCLEOTIDE SEQUENCE</scope>
    <source>
        <strain evidence="8">3651</strain>
        <tissue evidence="8">Leaf</tissue>
    </source>
</reference>
<sequence>MDWTRGHTIGQGASAAVSTATCLRTGNTFAVKSVELSQSKFLQREQIILSSLNSPHIIGYKGCDVSIENGKAIFNLMIEYAPEGTLADEIRRQGGRFDELAIGYYTCRILKGLEYLHSRGIVHCDIKGSNILLSQGDVKIADFGCAKAADEASIGGTPMYMAPEVARGEEQSFPADIWALGCTVIEMSTGKSPWPNETSTIHRIAFSGEPPRIPTFLSDVARDFLSKCLRVDPRERWTAKELLRHRFLDEFGSSHVKMIRNNTGSPTSILDQGIWSSIEEEFSQGTDEVRHPDLLDSPAQRVKELSMNSGRERWEWGERWITVRDSENVSVISIESRGKFRKQSLLLSGNSSLRCTEELVSDQFQFL</sequence>
<gene>
    <name evidence="8" type="ORF">Salat_0070700</name>
</gene>
<evidence type="ECO:0000313" key="8">
    <source>
        <dbReference type="EMBL" id="KAK4437368.1"/>
    </source>
</evidence>
<dbReference type="PROSITE" id="PS00108">
    <property type="entry name" value="PROTEIN_KINASE_ST"/>
    <property type="match status" value="1"/>
</dbReference>
<dbReference type="Pfam" id="PF00069">
    <property type="entry name" value="Pkinase"/>
    <property type="match status" value="1"/>
</dbReference>
<evidence type="ECO:0000256" key="4">
    <source>
        <dbReference type="ARBA" id="ARBA00022840"/>
    </source>
</evidence>
<keyword evidence="9" id="KW-1185">Reference proteome</keyword>
<evidence type="ECO:0000256" key="1">
    <source>
        <dbReference type="ARBA" id="ARBA00022679"/>
    </source>
</evidence>
<feature type="domain" description="Protein kinase" evidence="7">
    <location>
        <begin position="3"/>
        <end position="248"/>
    </location>
</feature>
<keyword evidence="4 5" id="KW-0067">ATP-binding</keyword>
<dbReference type="PANTHER" id="PTHR48011:SF4">
    <property type="entry name" value="MITOGEN-ACTIVATED PROTEIN KINASE KINASE KINASE 19"/>
    <property type="match status" value="1"/>
</dbReference>
<dbReference type="InterPro" id="IPR017441">
    <property type="entry name" value="Protein_kinase_ATP_BS"/>
</dbReference>
<comment type="caution">
    <text evidence="8">The sequence shown here is derived from an EMBL/GenBank/DDBJ whole genome shotgun (WGS) entry which is preliminary data.</text>
</comment>
<dbReference type="Proteomes" id="UP001293254">
    <property type="component" value="Unassembled WGS sequence"/>
</dbReference>
<dbReference type="SMART" id="SM00220">
    <property type="entry name" value="S_TKc"/>
    <property type="match status" value="1"/>
</dbReference>
<accession>A0AAE1YX33</accession>
<evidence type="ECO:0000256" key="6">
    <source>
        <dbReference type="RuleBase" id="RU000304"/>
    </source>
</evidence>
<dbReference type="PROSITE" id="PS00107">
    <property type="entry name" value="PROTEIN_KINASE_ATP"/>
    <property type="match status" value="1"/>
</dbReference>
<reference evidence="8" key="2">
    <citation type="journal article" date="2024" name="Plant">
        <title>Genomic evolution and insights into agronomic trait innovations of Sesamum species.</title>
        <authorList>
            <person name="Miao H."/>
            <person name="Wang L."/>
            <person name="Qu L."/>
            <person name="Liu H."/>
            <person name="Sun Y."/>
            <person name="Le M."/>
            <person name="Wang Q."/>
            <person name="Wei S."/>
            <person name="Zheng Y."/>
            <person name="Lin W."/>
            <person name="Duan Y."/>
            <person name="Cao H."/>
            <person name="Xiong S."/>
            <person name="Wang X."/>
            <person name="Wei L."/>
            <person name="Li C."/>
            <person name="Ma Q."/>
            <person name="Ju M."/>
            <person name="Zhao R."/>
            <person name="Li G."/>
            <person name="Mu C."/>
            <person name="Tian Q."/>
            <person name="Mei H."/>
            <person name="Zhang T."/>
            <person name="Gao T."/>
            <person name="Zhang H."/>
        </authorList>
    </citation>
    <scope>NUCLEOTIDE SEQUENCE</scope>
    <source>
        <strain evidence="8">3651</strain>
    </source>
</reference>
<dbReference type="SUPFAM" id="SSF56112">
    <property type="entry name" value="Protein kinase-like (PK-like)"/>
    <property type="match status" value="1"/>
</dbReference>
<dbReference type="GO" id="GO:0004674">
    <property type="term" value="F:protein serine/threonine kinase activity"/>
    <property type="evidence" value="ECO:0007669"/>
    <property type="project" value="UniProtKB-KW"/>
</dbReference>
<dbReference type="Gene3D" id="1.10.510.10">
    <property type="entry name" value="Transferase(Phosphotransferase) domain 1"/>
    <property type="match status" value="1"/>
</dbReference>
<proteinExistence type="inferred from homology"/>
<name>A0AAE1YX33_9LAMI</name>
<dbReference type="PANTHER" id="PTHR48011">
    <property type="entry name" value="CCR4-NOT TRANSCRIPTIONAL COMPLEX SUBUNIT CAF120-RELATED"/>
    <property type="match status" value="1"/>
</dbReference>
<dbReference type="InterPro" id="IPR000719">
    <property type="entry name" value="Prot_kinase_dom"/>
</dbReference>
<dbReference type="EMBL" id="JACGWO010000001">
    <property type="protein sequence ID" value="KAK4437368.1"/>
    <property type="molecule type" value="Genomic_DNA"/>
</dbReference>
<evidence type="ECO:0000256" key="2">
    <source>
        <dbReference type="ARBA" id="ARBA00022741"/>
    </source>
</evidence>
<keyword evidence="6" id="KW-0723">Serine/threonine-protein kinase</keyword>